<feature type="compositionally biased region" description="Polar residues" evidence="1">
    <location>
        <begin position="2062"/>
        <end position="2076"/>
    </location>
</feature>
<dbReference type="InterPro" id="IPR016193">
    <property type="entry name" value="Cytidine_deaminase-like"/>
</dbReference>
<sequence length="2450" mass="266027">MPGLVSSVGGLVGAGVKGLMDLAEEYISARDINLDPSHLSSLTETKSSAVPIPHVTSSTSSTTSSANSSVISRSTFSSASLIQVTDIPSGWIHLQSTYLDDTGSQKKVRCFGLTSCTDRDVEVEISSDLNGQVLFWLGEDEQVSSSASSTSSLSNTSGTTSLVLTLPAGASLTVCLSFQANIDRLDPPTSPTESEGGYTPRLKPALSRKSSSERSSTAASLSSDKALSDRSSYSSHLTAVSRGVAPSARKLETVHKAFPVHGSISVRAHLVSTIADDRISQSITVPFFATVCRSLFTAALIDPETGLTTGQQQSSGELCIDFGPDPVVGGEYNRDILLVNRSEIELVWTTAVVSCGQKDAIWLSLRDLDSENVFGVDRSSQPVPLPALSSRHLRLALRVRAPVPEFEFDFVLANIHQSGNVVTCKVVGSSRSAANSDLLRILSGNTLDFGQICDGLWARKIITCKNAGDKSLDVHFSATPGYEVVFRLAGIAGEDLDEDSPMERPSRLEQRSSERFSSAYRDPSRGRPTITRAASPSFSGSQPTSILKNSSGTSSIPISSVRSEAYEAEESQIGSFPESSDKSSVRDLSQPSSRPLSRATSRASSVHFHTDAAESDEEDNETPFFGADSLQPTEESDAHARGPDLPDSLSERNIPDQIEEIIMRPGTEYRISVIYRPARDTTNAAEIAGALRETNFQVFLDSNPSHKLDLITRRTINCTSESCTSIISVAEMKIDFGEVTVGANKSTLLHISNLSALSAKVEIAAISKVLSANRNVIVIPPFETVEDKLDFFPRRINDAYEKQIVVRNLLNRFNDQIIQVRSKNIDRHNVTLHSHLYKIYTPSGSNFLDFGSVVINSPTIRTVQFENLSSAQLILALTASQPEDVELYIKCEDAPARIVRKGRYADEGQLSPKTSSNGGGMKERFMESLHQLDKDPSLRKPKKELPKVKEDGRLVGIMVADALRKNQKGRQVVRYGCSMMFKDKCLLEDHEYLDLATGPPISGHRIQQGNKKYTLLESVEQDVKWRLRLRRINSNRTKSRTVSTKDRSSKDKERKARSPLLKPKSDDNSIPSVPRSKSPQPKSSHTSSHHKATTHTTTSHTSHSSVSHHTKATSHHQVDQKSTSSKTPHDQPITVSHPKSTSQHQTPHEKSSSKHPHGQHISVSHSQSTAQHQITDKPRSTSKPPHNHPTSVPHSKSTVQHQVTDKPRSSSKPPVVKNTKDKSPALTGKTKQSTSHLTSDTSKMSLETLLQSFQSHDLKKTTISQRSQEEEEGYVRKIISLKTELENVISSGKIVPARLLTIPAGEKREVILIMTPNGSTRPHVTFRAKRADSRIYIKLVEFDKSMLVLADPTSTPGTSTGSTVVSTSVSPTKVDSSASVDSSTSNSVSTSSSKTPSPSTQSTRSTSPLEGQTSNPTQLDTDQITPPLTTISTHSSKPPVSKTTLPIKHYENLEDIEIPVRDLLLKSSCIRSILEVSQTSINFGQTEKGEIRSRTIVIQNKSDTPGIFRFRTSGSIASGDIKLGLGHYGVIPAYGRREYDKFSFTPTIVGLFQEMLVLENVQDGWNDKVLSVKAIVRKKPSFIVDPDKLEWGLKDMSMRGVWVTNVSKFERTFLVELEMEEENQVENIQDLKRMEMLKNSNRSDSSSTIVPLNKTLDNMVSTETIATNSTLSNDVTISTLSNDITHLTLSNNTTNPTFSDNGEKVNVSDRLNTTDITNSTQSSDVSSTRQEDEIQQVDISLSLDDSLVGIVLSQSEEEEVEKLLQKLKIAKRKGKSEKIGKYENRLKELGIEIPVVPSTSISEVDITSSPSIDLIPSAPVPLLSSVPTPALSDRNPSIPVSSTPTLDLVASAPALLPSSATPNPASSFTPPAGPIVSHTTHSIPPTPMEQPASLVLSNDSHSQVVLAQYGDTNNKSNVTPKESPPLPIIHITDESEGATTIFHPVSENPKPFTNHTSTTPSTPTVKSLLVTLTPNQKKKICVHLSVVQYKKGEQVDSSSSGVVPKGVTDRPVGSVNQSTQHIAWDSGSEQGTLTTHQQTGVSSEKEGQPTNQLSGGSGKEGQPTNHLSGGSGKESQATNQANGGSGSGQTTSTENIVQITEKEPFIRNKTIKASLKIYDRKNRDEMITVPIVVKGLDGGDEGLETGKALRTTDDPINIALMRHCLDLAAKCVPSPTAFNVGSIIFLPSSSPHFSSLLRFSKPSTPSESDKQPRPIIFKPFELEGQIKGLILGEGWSRQIPGNTHGEANALTNLRSAYEKIRAEKRLSTVRSVSSTSTTTSVNAFSSKISTNVPSSTPVATSSTIPNNSVSKKKSVVDMDKTVPTTIKKTIVDEGKNITIPTSQTNGETIRTKEEKRKSGESTFIPKLQDVLKDTECYATMEPCSIRTSGGPSCALELVRAKVCRVYLGVEEPPDFVQCEGVKILETAGIEVVRVVGLEEDCLKAARRGRS</sequence>
<dbReference type="Pfam" id="PF18785">
    <property type="entry name" value="Inv-AAD"/>
    <property type="match status" value="1"/>
</dbReference>
<protein>
    <submittedName>
        <fullName evidence="2">Uncharacterized protein</fullName>
    </submittedName>
</protein>
<proteinExistence type="predicted"/>
<feature type="region of interest" description="Disordered" evidence="1">
    <location>
        <begin position="1353"/>
        <end position="1443"/>
    </location>
</feature>
<accession>A0A4Q1BQI3</accession>
<feature type="region of interest" description="Disordered" evidence="1">
    <location>
        <begin position="1992"/>
        <end position="2093"/>
    </location>
</feature>
<dbReference type="InParanoid" id="A0A4Q1BQI3"/>
<reference evidence="2 3" key="1">
    <citation type="submission" date="2016-06" db="EMBL/GenBank/DDBJ databases">
        <title>Evolution of pathogenesis and genome organization in the Tremellales.</title>
        <authorList>
            <person name="Cuomo C."/>
            <person name="Litvintseva A."/>
            <person name="Heitman J."/>
            <person name="Chen Y."/>
            <person name="Sun S."/>
            <person name="Springer D."/>
            <person name="Dromer F."/>
            <person name="Young S."/>
            <person name="Zeng Q."/>
            <person name="Chapman S."/>
            <person name="Gujja S."/>
            <person name="Saif S."/>
            <person name="Birren B."/>
        </authorList>
    </citation>
    <scope>NUCLEOTIDE SEQUENCE [LARGE SCALE GENOMIC DNA]</scope>
    <source>
        <strain evidence="2 3">ATCC 28783</strain>
    </source>
</reference>
<evidence type="ECO:0000313" key="2">
    <source>
        <dbReference type="EMBL" id="RXK40194.1"/>
    </source>
</evidence>
<dbReference type="InterPro" id="IPR013783">
    <property type="entry name" value="Ig-like_fold"/>
</dbReference>
<dbReference type="Proteomes" id="UP000289152">
    <property type="component" value="Unassembled WGS sequence"/>
</dbReference>
<dbReference type="GO" id="GO:0003824">
    <property type="term" value="F:catalytic activity"/>
    <property type="evidence" value="ECO:0007669"/>
    <property type="project" value="InterPro"/>
</dbReference>
<feature type="compositionally biased region" description="Polar residues" evidence="1">
    <location>
        <begin position="2014"/>
        <end position="2054"/>
    </location>
</feature>
<dbReference type="Gene3D" id="2.60.40.10">
    <property type="entry name" value="Immunoglobulins"/>
    <property type="match status" value="1"/>
</dbReference>
<dbReference type="PANTHER" id="PTHR39211:SF1">
    <property type="entry name" value="ABNORMAL SPINDLE-LIKE MICROCEPHALY-ASSOCIATED PROTEIN ASH DOMAIN-CONTAINING PROTEIN"/>
    <property type="match status" value="1"/>
</dbReference>
<feature type="compositionally biased region" description="Polar residues" evidence="1">
    <location>
        <begin position="1068"/>
        <end position="1082"/>
    </location>
</feature>
<feature type="compositionally biased region" description="Polar residues" evidence="1">
    <location>
        <begin position="1133"/>
        <end position="1145"/>
    </location>
</feature>
<keyword evidence="3" id="KW-1185">Reference proteome</keyword>
<dbReference type="SUPFAM" id="SSF53927">
    <property type="entry name" value="Cytidine deaminase-like"/>
    <property type="match status" value="1"/>
</dbReference>
<gene>
    <name evidence="2" type="ORF">M231_02468</name>
</gene>
<name>A0A4Q1BQI3_TREME</name>
<feature type="compositionally biased region" description="Basic and acidic residues" evidence="1">
    <location>
        <begin position="636"/>
        <end position="653"/>
    </location>
</feature>
<comment type="caution">
    <text evidence="2">The sequence shown here is derived from an EMBL/GenBank/DDBJ whole genome shotgun (WGS) entry which is preliminary data.</text>
</comment>
<evidence type="ECO:0000313" key="3">
    <source>
        <dbReference type="Proteomes" id="UP000289152"/>
    </source>
</evidence>
<dbReference type="GO" id="GO:0006139">
    <property type="term" value="P:nucleobase-containing compound metabolic process"/>
    <property type="evidence" value="ECO:0007669"/>
    <property type="project" value="UniProtKB-ARBA"/>
</dbReference>
<dbReference type="OrthoDB" id="252265at2759"/>
<feature type="compositionally biased region" description="Low complexity" evidence="1">
    <location>
        <begin position="1094"/>
        <end position="1105"/>
    </location>
</feature>
<feature type="compositionally biased region" description="Basic and acidic residues" evidence="1">
    <location>
        <begin position="501"/>
        <end position="514"/>
    </location>
</feature>
<feature type="compositionally biased region" description="Low complexity" evidence="1">
    <location>
        <begin position="2077"/>
        <end position="2093"/>
    </location>
</feature>
<feature type="compositionally biased region" description="Low complexity" evidence="1">
    <location>
        <begin position="2289"/>
        <end position="2303"/>
    </location>
</feature>
<dbReference type="STRING" id="5217.A0A4Q1BQI3"/>
<dbReference type="VEuPathDB" id="FungiDB:TREMEDRAFT_64643"/>
<feature type="compositionally biased region" description="Low complexity" evidence="1">
    <location>
        <begin position="1353"/>
        <end position="1408"/>
    </location>
</feature>
<evidence type="ECO:0000256" key="1">
    <source>
        <dbReference type="SAM" id="MobiDB-lite"/>
    </source>
</evidence>
<feature type="compositionally biased region" description="Polar residues" evidence="1">
    <location>
        <begin position="586"/>
        <end position="604"/>
    </location>
</feature>
<feature type="compositionally biased region" description="Polar residues" evidence="1">
    <location>
        <begin position="1229"/>
        <end position="1241"/>
    </location>
</feature>
<feature type="compositionally biased region" description="Polar residues" evidence="1">
    <location>
        <begin position="1161"/>
        <end position="1173"/>
    </location>
</feature>
<feature type="compositionally biased region" description="Polar residues" evidence="1">
    <location>
        <begin position="532"/>
        <end position="549"/>
    </location>
</feature>
<feature type="compositionally biased region" description="Basic and acidic residues" evidence="1">
    <location>
        <begin position="1043"/>
        <end position="1056"/>
    </location>
</feature>
<feature type="region of interest" description="Disordered" evidence="1">
    <location>
        <begin position="496"/>
        <end position="653"/>
    </location>
</feature>
<feature type="compositionally biased region" description="Polar residues" evidence="1">
    <location>
        <begin position="1181"/>
        <end position="1202"/>
    </location>
</feature>
<feature type="region of interest" description="Disordered" evidence="1">
    <location>
        <begin position="2289"/>
        <end position="2308"/>
    </location>
</feature>
<feature type="compositionally biased region" description="Low complexity" evidence="1">
    <location>
        <begin position="550"/>
        <end position="563"/>
    </location>
</feature>
<feature type="compositionally biased region" description="Low complexity" evidence="1">
    <location>
        <begin position="207"/>
        <end position="223"/>
    </location>
</feature>
<dbReference type="Gene3D" id="3.40.140.10">
    <property type="entry name" value="Cytidine Deaminase, domain 2"/>
    <property type="match status" value="1"/>
</dbReference>
<dbReference type="EMBL" id="SDIL01000021">
    <property type="protein sequence ID" value="RXK40194.1"/>
    <property type="molecule type" value="Genomic_DNA"/>
</dbReference>
<dbReference type="PANTHER" id="PTHR39211">
    <property type="entry name" value="CHROMOSOME 7, WHOLE GENOME SHOTGUN SEQUENCE"/>
    <property type="match status" value="1"/>
</dbReference>
<feature type="compositionally biased region" description="Polar residues" evidence="1">
    <location>
        <begin position="1409"/>
        <end position="1443"/>
    </location>
</feature>
<feature type="region of interest" description="Disordered" evidence="1">
    <location>
        <begin position="185"/>
        <end position="223"/>
    </location>
</feature>
<organism evidence="2 3">
    <name type="scientific">Tremella mesenterica</name>
    <name type="common">Jelly fungus</name>
    <dbReference type="NCBI Taxonomy" id="5217"/>
    <lineage>
        <taxon>Eukaryota</taxon>
        <taxon>Fungi</taxon>
        <taxon>Dikarya</taxon>
        <taxon>Basidiomycota</taxon>
        <taxon>Agaricomycotina</taxon>
        <taxon>Tremellomycetes</taxon>
        <taxon>Tremellales</taxon>
        <taxon>Tremellaceae</taxon>
        <taxon>Tremella</taxon>
    </lineage>
</organism>
<feature type="region of interest" description="Disordered" evidence="1">
    <location>
        <begin position="1036"/>
        <end position="1241"/>
    </location>
</feature>